<sequence>MRPERGRIEIVPDRRDCPLARSPLERGFAWSIVAYMTDSEWTVLASGIGLLLVYGLLHMSGLELIRTLKPKQEKHRYAGLLFTFWGLALLHLIEIAMGAGLLAFLLSYPGHGALSSGFGSTVADYLYFAGVSFSTLGYAQLEAHGAIRLLVMMLALSGFMLITWSATFIYTIWGETFRH</sequence>
<dbReference type="Gene3D" id="1.10.287.70">
    <property type="match status" value="1"/>
</dbReference>
<dbReference type="SUPFAM" id="SSF81324">
    <property type="entry name" value="Voltage-gated potassium channels"/>
    <property type="match status" value="1"/>
</dbReference>
<proteinExistence type="predicted"/>
<feature type="transmembrane region" description="Helical" evidence="1">
    <location>
        <begin position="43"/>
        <end position="65"/>
    </location>
</feature>
<reference evidence="3 4" key="1">
    <citation type="submission" date="2023-08" db="EMBL/GenBank/DDBJ databases">
        <title>genomic of DY56.</title>
        <authorList>
            <person name="Wang Y."/>
        </authorList>
    </citation>
    <scope>NUCLEOTIDE SEQUENCE [LARGE SCALE GENOMIC DNA]</scope>
    <source>
        <strain evidence="3 4">DY56-A-20</strain>
    </source>
</reference>
<keyword evidence="4" id="KW-1185">Reference proteome</keyword>
<name>A0ABT9HBM9_9SPHN</name>
<evidence type="ECO:0000313" key="4">
    <source>
        <dbReference type="Proteomes" id="UP001235664"/>
    </source>
</evidence>
<evidence type="ECO:0000256" key="1">
    <source>
        <dbReference type="SAM" id="Phobius"/>
    </source>
</evidence>
<dbReference type="EMBL" id="JAVAIL010000005">
    <property type="protein sequence ID" value="MDP4540720.1"/>
    <property type="molecule type" value="Genomic_DNA"/>
</dbReference>
<dbReference type="InterPro" id="IPR013099">
    <property type="entry name" value="K_chnl_dom"/>
</dbReference>
<gene>
    <name evidence="3" type="ORF">Q9K01_13895</name>
</gene>
<feature type="transmembrane region" description="Helical" evidence="1">
    <location>
        <begin position="153"/>
        <end position="173"/>
    </location>
</feature>
<keyword evidence="1" id="KW-0472">Membrane</keyword>
<accession>A0ABT9HBM9</accession>
<organism evidence="3 4">
    <name type="scientific">Qipengyuania benthica</name>
    <dbReference type="NCBI Taxonomy" id="3067651"/>
    <lineage>
        <taxon>Bacteria</taxon>
        <taxon>Pseudomonadati</taxon>
        <taxon>Pseudomonadota</taxon>
        <taxon>Alphaproteobacteria</taxon>
        <taxon>Sphingomonadales</taxon>
        <taxon>Erythrobacteraceae</taxon>
        <taxon>Qipengyuania</taxon>
    </lineage>
</organism>
<dbReference type="Pfam" id="PF07885">
    <property type="entry name" value="Ion_trans_2"/>
    <property type="match status" value="1"/>
</dbReference>
<keyword evidence="1" id="KW-1133">Transmembrane helix</keyword>
<dbReference type="RefSeq" id="WP_305930721.1">
    <property type="nucleotide sequence ID" value="NZ_JAVAIL010000005.1"/>
</dbReference>
<comment type="caution">
    <text evidence="3">The sequence shown here is derived from an EMBL/GenBank/DDBJ whole genome shotgun (WGS) entry which is preliminary data.</text>
</comment>
<keyword evidence="1" id="KW-0812">Transmembrane</keyword>
<feature type="transmembrane region" description="Helical" evidence="1">
    <location>
        <begin position="125"/>
        <end position="141"/>
    </location>
</feature>
<feature type="transmembrane region" description="Helical" evidence="1">
    <location>
        <begin position="77"/>
        <end position="105"/>
    </location>
</feature>
<evidence type="ECO:0000259" key="2">
    <source>
        <dbReference type="Pfam" id="PF07885"/>
    </source>
</evidence>
<dbReference type="Proteomes" id="UP001235664">
    <property type="component" value="Unassembled WGS sequence"/>
</dbReference>
<evidence type="ECO:0000313" key="3">
    <source>
        <dbReference type="EMBL" id="MDP4540720.1"/>
    </source>
</evidence>
<feature type="domain" description="Potassium channel" evidence="2">
    <location>
        <begin position="118"/>
        <end position="169"/>
    </location>
</feature>
<protein>
    <submittedName>
        <fullName evidence="3">Ion channel</fullName>
    </submittedName>
</protein>